<dbReference type="InterPro" id="IPR036388">
    <property type="entry name" value="WH-like_DNA-bd_sf"/>
</dbReference>
<dbReference type="AlphaFoldDB" id="A0A9R1AEQ5"/>
<keyword evidence="10" id="KW-1185">Reference proteome</keyword>
<dbReference type="Gene3D" id="1.10.10.10">
    <property type="entry name" value="Winged helix-like DNA-binding domain superfamily/Winged helix DNA-binding domain"/>
    <property type="match status" value="1"/>
</dbReference>
<dbReference type="InterPro" id="IPR002182">
    <property type="entry name" value="NB-ARC"/>
</dbReference>
<dbReference type="InterPro" id="IPR041118">
    <property type="entry name" value="Rx_N"/>
</dbReference>
<dbReference type="PRINTS" id="PR00364">
    <property type="entry name" value="DISEASERSIST"/>
</dbReference>
<dbReference type="GO" id="GO:0043531">
    <property type="term" value="F:ADP binding"/>
    <property type="evidence" value="ECO:0007669"/>
    <property type="project" value="InterPro"/>
</dbReference>
<evidence type="ECO:0000259" key="6">
    <source>
        <dbReference type="Pfam" id="PF00931"/>
    </source>
</evidence>
<dbReference type="Gramene" id="TRITD7Bv1G232820.1">
    <property type="protein sequence ID" value="TRITD7Bv1G232820.1"/>
    <property type="gene ID" value="TRITD7Bv1G232820"/>
</dbReference>
<dbReference type="Gene3D" id="3.40.50.300">
    <property type="entry name" value="P-loop containing nucleotide triphosphate hydrolases"/>
    <property type="match status" value="1"/>
</dbReference>
<keyword evidence="2" id="KW-0433">Leucine-rich repeat</keyword>
<dbReference type="GO" id="GO:0009626">
    <property type="term" value="P:plant-type hypersensitive response"/>
    <property type="evidence" value="ECO:0007669"/>
    <property type="project" value="UniProtKB-ARBA"/>
</dbReference>
<dbReference type="Proteomes" id="UP000324705">
    <property type="component" value="Chromosome 7B"/>
</dbReference>
<keyword evidence="5" id="KW-0611">Plant defense</keyword>
<evidence type="ECO:0000256" key="5">
    <source>
        <dbReference type="ARBA" id="ARBA00022821"/>
    </source>
</evidence>
<dbReference type="Gene3D" id="1.10.8.430">
    <property type="entry name" value="Helical domain of apoptotic protease-activating factors"/>
    <property type="match status" value="1"/>
</dbReference>
<evidence type="ECO:0000313" key="10">
    <source>
        <dbReference type="Proteomes" id="UP000324705"/>
    </source>
</evidence>
<evidence type="ECO:0000256" key="1">
    <source>
        <dbReference type="ARBA" id="ARBA00008894"/>
    </source>
</evidence>
<dbReference type="InterPro" id="IPR044974">
    <property type="entry name" value="Disease_R_plants"/>
</dbReference>
<evidence type="ECO:0000259" key="7">
    <source>
        <dbReference type="Pfam" id="PF18052"/>
    </source>
</evidence>
<comment type="similarity">
    <text evidence="1">Belongs to the disease resistance NB-LRR family.</text>
</comment>
<accession>A0A9R1AEQ5</accession>
<evidence type="ECO:0000256" key="4">
    <source>
        <dbReference type="ARBA" id="ARBA00022741"/>
    </source>
</evidence>
<dbReference type="PANTHER" id="PTHR23155:SF968">
    <property type="entry name" value="NB-ARC DOMAIN CONTAINING PROTEIN, EXPRESSED"/>
    <property type="match status" value="1"/>
</dbReference>
<organism evidence="9 10">
    <name type="scientific">Triticum turgidum subsp. durum</name>
    <name type="common">Durum wheat</name>
    <name type="synonym">Triticum durum</name>
    <dbReference type="NCBI Taxonomy" id="4567"/>
    <lineage>
        <taxon>Eukaryota</taxon>
        <taxon>Viridiplantae</taxon>
        <taxon>Streptophyta</taxon>
        <taxon>Embryophyta</taxon>
        <taxon>Tracheophyta</taxon>
        <taxon>Spermatophyta</taxon>
        <taxon>Magnoliopsida</taxon>
        <taxon>Liliopsida</taxon>
        <taxon>Poales</taxon>
        <taxon>Poaceae</taxon>
        <taxon>BOP clade</taxon>
        <taxon>Pooideae</taxon>
        <taxon>Triticodae</taxon>
        <taxon>Triticeae</taxon>
        <taxon>Triticinae</taxon>
        <taxon>Triticum</taxon>
    </lineage>
</organism>
<gene>
    <name evidence="9" type="ORF">TRITD_7Bv1G232820</name>
</gene>
<dbReference type="CDD" id="cd14798">
    <property type="entry name" value="RX-CC_like"/>
    <property type="match status" value="1"/>
</dbReference>
<keyword evidence="3" id="KW-0677">Repeat</keyword>
<dbReference type="GO" id="GO:0002758">
    <property type="term" value="P:innate immune response-activating signaling pathway"/>
    <property type="evidence" value="ECO:0007669"/>
    <property type="project" value="UniProtKB-ARBA"/>
</dbReference>
<dbReference type="InterPro" id="IPR058922">
    <property type="entry name" value="WHD_DRP"/>
</dbReference>
<dbReference type="OMA" id="FLCHRQK"/>
<feature type="domain" description="Disease resistance N-terminal" evidence="7">
    <location>
        <begin position="5"/>
        <end position="92"/>
    </location>
</feature>
<dbReference type="FunFam" id="1.10.10.10:FF:000322">
    <property type="entry name" value="Probable disease resistance protein At1g63360"/>
    <property type="match status" value="1"/>
</dbReference>
<feature type="domain" description="Disease resistance protein winged helix" evidence="8">
    <location>
        <begin position="436"/>
        <end position="505"/>
    </location>
</feature>
<proteinExistence type="inferred from homology"/>
<dbReference type="FunFam" id="3.40.50.300:FF:001091">
    <property type="entry name" value="Probable disease resistance protein At1g61300"/>
    <property type="match status" value="1"/>
</dbReference>
<sequence>MAESAISAVLGNVSTLALQETTLLCGASSEVEFLKHELNRLQGFLRDADNKQRRGDEGAAILVSQIKDAAYEADNVMEAAEYMRKRNRLKKGFMGAIARYGCLPSDLSTLHKVGVEIKSIRRNISEIFEYATRLKIVDDLGHTCIEKVDIDDELPQDYGPIHQNFEDIVMVGFENEYKEIVGKLVDTEKSLSAISIVAMGGAGKTTLARRVYTSPGVKRHFEAVCWVTVSQKFKGIDLLNDIMKQITGSTHRPEDQMQEHEVGKKIHDFLLQKRYLVVLDDVWETDTWEQLNRKVKAFPDATNGSRVLLTTRKEDVANHVPMPTNVHPLKKLDEEKSWELFSSKALPSYKRSAIRNVDEFEKLGKRLAKKCDGLPLALAVLGGYLSKNLNAQIWSDILSDWPSTKNGQMMRDILARSYKDLPNHYLRTCFLYLAAFPKDYEINVAYLIELWIAESFIPHTPNHTLEETAQRYVTELAQRSLVQVVDRSRAHGWIEGIRIQDILHDWCIEEARQDGFLDAMDKTDWPSWCIIIV</sequence>
<name>A0A9R1AEQ5_TRITD</name>
<dbReference type="SUPFAM" id="SSF52540">
    <property type="entry name" value="P-loop containing nucleoside triphosphate hydrolases"/>
    <property type="match status" value="1"/>
</dbReference>
<dbReference type="Pfam" id="PF00931">
    <property type="entry name" value="NB-ARC"/>
    <property type="match status" value="1"/>
</dbReference>
<dbReference type="PANTHER" id="PTHR23155">
    <property type="entry name" value="DISEASE RESISTANCE PROTEIN RP"/>
    <property type="match status" value="1"/>
</dbReference>
<dbReference type="InterPro" id="IPR042197">
    <property type="entry name" value="Apaf_helical"/>
</dbReference>
<evidence type="ECO:0000256" key="3">
    <source>
        <dbReference type="ARBA" id="ARBA00022737"/>
    </source>
</evidence>
<dbReference type="InterPro" id="IPR027417">
    <property type="entry name" value="P-loop_NTPase"/>
</dbReference>
<dbReference type="InterPro" id="IPR038005">
    <property type="entry name" value="RX-like_CC"/>
</dbReference>
<evidence type="ECO:0000256" key="2">
    <source>
        <dbReference type="ARBA" id="ARBA00022614"/>
    </source>
</evidence>
<dbReference type="GO" id="GO:0042742">
    <property type="term" value="P:defense response to bacterium"/>
    <property type="evidence" value="ECO:0007669"/>
    <property type="project" value="UniProtKB-ARBA"/>
</dbReference>
<reference evidence="9 10" key="1">
    <citation type="submission" date="2017-09" db="EMBL/GenBank/DDBJ databases">
        <authorList>
            <consortium name="International Durum Wheat Genome Sequencing Consortium (IDWGSC)"/>
            <person name="Milanesi L."/>
        </authorList>
    </citation>
    <scope>NUCLEOTIDE SEQUENCE [LARGE SCALE GENOMIC DNA]</scope>
    <source>
        <strain evidence="10">cv. Svevo</strain>
    </source>
</reference>
<dbReference type="Pfam" id="PF23559">
    <property type="entry name" value="WHD_DRP"/>
    <property type="match status" value="1"/>
</dbReference>
<feature type="domain" description="NB-ARC" evidence="6">
    <location>
        <begin position="174"/>
        <end position="347"/>
    </location>
</feature>
<keyword evidence="4" id="KW-0547">Nucleotide-binding</keyword>
<evidence type="ECO:0000313" key="9">
    <source>
        <dbReference type="EMBL" id="VAI94230.1"/>
    </source>
</evidence>
<dbReference type="EMBL" id="LT934124">
    <property type="protein sequence ID" value="VAI94230.1"/>
    <property type="molecule type" value="Genomic_DNA"/>
</dbReference>
<dbReference type="Pfam" id="PF18052">
    <property type="entry name" value="Rx_N"/>
    <property type="match status" value="1"/>
</dbReference>
<protein>
    <submittedName>
        <fullName evidence="9">Uncharacterized protein</fullName>
    </submittedName>
</protein>
<dbReference type="Gene3D" id="1.20.5.4130">
    <property type="match status" value="1"/>
</dbReference>
<evidence type="ECO:0000259" key="8">
    <source>
        <dbReference type="Pfam" id="PF23559"/>
    </source>
</evidence>